<feature type="region of interest" description="Disordered" evidence="1">
    <location>
        <begin position="52"/>
        <end position="96"/>
    </location>
</feature>
<protein>
    <submittedName>
        <fullName evidence="3">Uncharacterized protein</fullName>
    </submittedName>
</protein>
<keyword evidence="2" id="KW-0812">Transmembrane</keyword>
<reference evidence="3 4" key="1">
    <citation type="journal article" date="2015" name="Fungal Genet. Biol.">
        <title>Evolution of novel wood decay mechanisms in Agaricales revealed by the genome sequences of Fistulina hepatica and Cylindrobasidium torrendii.</title>
        <authorList>
            <person name="Floudas D."/>
            <person name="Held B.W."/>
            <person name="Riley R."/>
            <person name="Nagy L.G."/>
            <person name="Koehler G."/>
            <person name="Ransdell A.S."/>
            <person name="Younus H."/>
            <person name="Chow J."/>
            <person name="Chiniquy J."/>
            <person name="Lipzen A."/>
            <person name="Tritt A."/>
            <person name="Sun H."/>
            <person name="Haridas S."/>
            <person name="LaButti K."/>
            <person name="Ohm R.A."/>
            <person name="Kues U."/>
            <person name="Blanchette R.A."/>
            <person name="Grigoriev I.V."/>
            <person name="Minto R.E."/>
            <person name="Hibbett D.S."/>
        </authorList>
    </citation>
    <scope>NUCLEOTIDE SEQUENCE [LARGE SCALE GENOMIC DNA]</scope>
    <source>
        <strain evidence="3 4">ATCC 64428</strain>
    </source>
</reference>
<dbReference type="Proteomes" id="UP000054144">
    <property type="component" value="Unassembled WGS sequence"/>
</dbReference>
<accession>A0A0D7ANY7</accession>
<gene>
    <name evidence="3" type="ORF">FISHEDRAFT_69907</name>
</gene>
<evidence type="ECO:0000313" key="4">
    <source>
        <dbReference type="Proteomes" id="UP000054144"/>
    </source>
</evidence>
<keyword evidence="4" id="KW-1185">Reference proteome</keyword>
<feature type="transmembrane region" description="Helical" evidence="2">
    <location>
        <begin position="21"/>
        <end position="43"/>
    </location>
</feature>
<sequence>MPLLLHRRSGSTNTGLKTWELTLIIGIGAFIVLTSIVSVWLAVFRASRKSPAVDPDKEKQFTYSHKPTFAAPLSRPKPTHASHSIRSQPHSFTHRSNLEMHGIPARDLESDQQGMLTAIAWRKAADVIVGVPSNIEHDRKSGAGPLRHH</sequence>
<dbReference type="AlphaFoldDB" id="A0A0D7ANY7"/>
<dbReference type="EMBL" id="KN881643">
    <property type="protein sequence ID" value="KIY52488.1"/>
    <property type="molecule type" value="Genomic_DNA"/>
</dbReference>
<organism evidence="3 4">
    <name type="scientific">Fistulina hepatica ATCC 64428</name>
    <dbReference type="NCBI Taxonomy" id="1128425"/>
    <lineage>
        <taxon>Eukaryota</taxon>
        <taxon>Fungi</taxon>
        <taxon>Dikarya</taxon>
        <taxon>Basidiomycota</taxon>
        <taxon>Agaricomycotina</taxon>
        <taxon>Agaricomycetes</taxon>
        <taxon>Agaricomycetidae</taxon>
        <taxon>Agaricales</taxon>
        <taxon>Fistulinaceae</taxon>
        <taxon>Fistulina</taxon>
    </lineage>
</organism>
<feature type="compositionally biased region" description="Polar residues" evidence="1">
    <location>
        <begin position="81"/>
        <end position="95"/>
    </location>
</feature>
<evidence type="ECO:0000313" key="3">
    <source>
        <dbReference type="EMBL" id="KIY52488.1"/>
    </source>
</evidence>
<keyword evidence="2" id="KW-0472">Membrane</keyword>
<evidence type="ECO:0000256" key="2">
    <source>
        <dbReference type="SAM" id="Phobius"/>
    </source>
</evidence>
<evidence type="ECO:0000256" key="1">
    <source>
        <dbReference type="SAM" id="MobiDB-lite"/>
    </source>
</evidence>
<name>A0A0D7ANY7_9AGAR</name>
<keyword evidence="2" id="KW-1133">Transmembrane helix</keyword>
<proteinExistence type="predicted"/>